<evidence type="ECO:0000313" key="2">
    <source>
        <dbReference type="Proteomes" id="UP000501690"/>
    </source>
</evidence>
<name>A0A4D6NM61_VIGUN</name>
<dbReference type="AlphaFoldDB" id="A0A4D6NM61"/>
<organism evidence="1 2">
    <name type="scientific">Vigna unguiculata</name>
    <name type="common">Cowpea</name>
    <dbReference type="NCBI Taxonomy" id="3917"/>
    <lineage>
        <taxon>Eukaryota</taxon>
        <taxon>Viridiplantae</taxon>
        <taxon>Streptophyta</taxon>
        <taxon>Embryophyta</taxon>
        <taxon>Tracheophyta</taxon>
        <taxon>Spermatophyta</taxon>
        <taxon>Magnoliopsida</taxon>
        <taxon>eudicotyledons</taxon>
        <taxon>Gunneridae</taxon>
        <taxon>Pentapetalae</taxon>
        <taxon>rosids</taxon>
        <taxon>fabids</taxon>
        <taxon>Fabales</taxon>
        <taxon>Fabaceae</taxon>
        <taxon>Papilionoideae</taxon>
        <taxon>50 kb inversion clade</taxon>
        <taxon>NPAAA clade</taxon>
        <taxon>indigoferoid/millettioid clade</taxon>
        <taxon>Phaseoleae</taxon>
        <taxon>Vigna</taxon>
    </lineage>
</organism>
<reference evidence="1 2" key="1">
    <citation type="submission" date="2019-04" db="EMBL/GenBank/DDBJ databases">
        <title>An improved genome assembly and genetic linkage map for asparagus bean, Vigna unguiculata ssp. sesquipedialis.</title>
        <authorList>
            <person name="Xia Q."/>
            <person name="Zhang R."/>
            <person name="Dong Y."/>
        </authorList>
    </citation>
    <scope>NUCLEOTIDE SEQUENCE [LARGE SCALE GENOMIC DNA]</scope>
    <source>
        <tissue evidence="1">Leaf</tissue>
    </source>
</reference>
<keyword evidence="2" id="KW-1185">Reference proteome</keyword>
<proteinExistence type="predicted"/>
<dbReference type="EMBL" id="CP039355">
    <property type="protein sequence ID" value="QCE14736.1"/>
    <property type="molecule type" value="Genomic_DNA"/>
</dbReference>
<dbReference type="Proteomes" id="UP000501690">
    <property type="component" value="Linkage Group LG11"/>
</dbReference>
<protein>
    <submittedName>
        <fullName evidence="1">Uncharacterized protein</fullName>
    </submittedName>
</protein>
<accession>A0A4D6NM61</accession>
<gene>
    <name evidence="1" type="ORF">DEO72_LG11g1741</name>
</gene>
<sequence>MPEILGRVLGVESQVFWWLLPLFSFVSDGKQSKSAKRMRNVSAPAAAKAAHRQGALLVSLQVGSGVGAH</sequence>
<evidence type="ECO:0000313" key="1">
    <source>
        <dbReference type="EMBL" id="QCE14736.1"/>
    </source>
</evidence>